<feature type="chain" id="PRO_5045405870" evidence="3">
    <location>
        <begin position="19"/>
        <end position="355"/>
    </location>
</feature>
<feature type="domain" description="YknX-like C-terminal permuted SH3-like" evidence="5">
    <location>
        <begin position="273"/>
        <end position="342"/>
    </location>
</feature>
<feature type="domain" description="CusB-like beta-barrel" evidence="4">
    <location>
        <begin position="195"/>
        <end position="266"/>
    </location>
</feature>
<dbReference type="Pfam" id="PF25989">
    <property type="entry name" value="YknX_C"/>
    <property type="match status" value="1"/>
</dbReference>
<dbReference type="InterPro" id="IPR058792">
    <property type="entry name" value="Beta-barrel_RND_2"/>
</dbReference>
<dbReference type="SUPFAM" id="SSF111369">
    <property type="entry name" value="HlyD-like secretion proteins"/>
    <property type="match status" value="1"/>
</dbReference>
<sequence>MLKRHLLYPFVFACIALAACKSPQAPATGAAQPPAKVTAQIVQLKPWSDVIEALGTAQANESTVLTAKITETVRKVNFADGQAVSAGDVLVELTSSQQAAQLKDAQAMARDAERQYARQQDLVKQGTVSKALFDTATATRDSSSAKVDAIRAQLADRVITAPFSGVLGLRRVSPGTLVTPGTVITTLDDVDLIKLDFSVPETLLGALAVGQQVQAMTAAWPERRWEGRITSIDSRVDTSSRSVLVRAEIDNPERVLRPGMLLSVQVFRAPREVLVVPEIALVQVGTDSYVFRIKPDSSVEQVRVVAGARRRGELEVREGLQPGDRIVLDGTVKLRSGSRVAVQESTAANGATASH</sequence>
<feature type="coiled-coil region" evidence="2">
    <location>
        <begin position="95"/>
        <end position="122"/>
    </location>
</feature>
<dbReference type="PROSITE" id="PS51257">
    <property type="entry name" value="PROKAR_LIPOPROTEIN"/>
    <property type="match status" value="1"/>
</dbReference>
<evidence type="ECO:0000256" key="3">
    <source>
        <dbReference type="SAM" id="SignalP"/>
    </source>
</evidence>
<gene>
    <name evidence="6" type="ORF">NM961_07500</name>
</gene>
<evidence type="ECO:0000259" key="4">
    <source>
        <dbReference type="Pfam" id="PF25954"/>
    </source>
</evidence>
<evidence type="ECO:0000256" key="2">
    <source>
        <dbReference type="SAM" id="Coils"/>
    </source>
</evidence>
<proteinExistence type="inferred from homology"/>
<organism evidence="6 7">
    <name type="scientific">Tahibacter harae</name>
    <dbReference type="NCBI Taxonomy" id="2963937"/>
    <lineage>
        <taxon>Bacteria</taxon>
        <taxon>Pseudomonadati</taxon>
        <taxon>Pseudomonadota</taxon>
        <taxon>Gammaproteobacteria</taxon>
        <taxon>Lysobacterales</taxon>
        <taxon>Rhodanobacteraceae</taxon>
        <taxon>Tahibacter</taxon>
    </lineage>
</organism>
<protein>
    <submittedName>
        <fullName evidence="6">Efflux RND transporter periplasmic adaptor subunit</fullName>
    </submittedName>
</protein>
<accession>A0ABT1QQH5</accession>
<dbReference type="InterPro" id="IPR006143">
    <property type="entry name" value="RND_pump_MFP"/>
</dbReference>
<keyword evidence="3" id="KW-0732">Signal</keyword>
<comment type="caution">
    <text evidence="6">The sequence shown here is derived from an EMBL/GenBank/DDBJ whole genome shotgun (WGS) entry which is preliminary data.</text>
</comment>
<dbReference type="EMBL" id="JANFQO010000005">
    <property type="protein sequence ID" value="MCQ4164553.1"/>
    <property type="molecule type" value="Genomic_DNA"/>
</dbReference>
<dbReference type="RefSeq" id="WP_255913353.1">
    <property type="nucleotide sequence ID" value="NZ_JANFQO010000005.1"/>
</dbReference>
<evidence type="ECO:0000313" key="6">
    <source>
        <dbReference type="EMBL" id="MCQ4164553.1"/>
    </source>
</evidence>
<evidence type="ECO:0000256" key="1">
    <source>
        <dbReference type="ARBA" id="ARBA00009477"/>
    </source>
</evidence>
<dbReference type="PANTHER" id="PTHR30469:SF16">
    <property type="entry name" value="HAE1 FAMILY EFFLUX PUMP MFP COMPONENT"/>
    <property type="match status" value="1"/>
</dbReference>
<keyword evidence="7" id="KW-1185">Reference proteome</keyword>
<dbReference type="Gene3D" id="2.40.420.20">
    <property type="match status" value="1"/>
</dbReference>
<comment type="similarity">
    <text evidence="1">Belongs to the membrane fusion protein (MFP) (TC 8.A.1) family.</text>
</comment>
<dbReference type="Proteomes" id="UP001165498">
    <property type="component" value="Unassembled WGS sequence"/>
</dbReference>
<name>A0ABT1QQH5_9GAMM</name>
<reference evidence="6" key="1">
    <citation type="submission" date="2022-07" db="EMBL/GenBank/DDBJ databases">
        <title>Tahibacter sp., a new gammaproteobacterium isolated from the silt sample collected at pig farm.</title>
        <authorList>
            <person name="Chen H."/>
        </authorList>
    </citation>
    <scope>NUCLEOTIDE SEQUENCE</scope>
    <source>
        <strain evidence="6">P2K</strain>
    </source>
</reference>
<evidence type="ECO:0000259" key="5">
    <source>
        <dbReference type="Pfam" id="PF25989"/>
    </source>
</evidence>
<dbReference type="Gene3D" id="2.40.50.100">
    <property type="match status" value="1"/>
</dbReference>
<dbReference type="Pfam" id="PF25954">
    <property type="entry name" value="Beta-barrel_RND_2"/>
    <property type="match status" value="1"/>
</dbReference>
<dbReference type="NCBIfam" id="TIGR01730">
    <property type="entry name" value="RND_mfp"/>
    <property type="match status" value="1"/>
</dbReference>
<dbReference type="Gene3D" id="1.10.287.470">
    <property type="entry name" value="Helix hairpin bin"/>
    <property type="match status" value="1"/>
</dbReference>
<dbReference type="InterPro" id="IPR058637">
    <property type="entry name" value="YknX-like_C"/>
</dbReference>
<dbReference type="PANTHER" id="PTHR30469">
    <property type="entry name" value="MULTIDRUG RESISTANCE PROTEIN MDTA"/>
    <property type="match status" value="1"/>
</dbReference>
<dbReference type="Gene3D" id="2.40.30.170">
    <property type="match status" value="1"/>
</dbReference>
<feature type="signal peptide" evidence="3">
    <location>
        <begin position="1"/>
        <end position="18"/>
    </location>
</feature>
<keyword evidence="2" id="KW-0175">Coiled coil</keyword>
<evidence type="ECO:0000313" key="7">
    <source>
        <dbReference type="Proteomes" id="UP001165498"/>
    </source>
</evidence>